<reference evidence="2" key="1">
    <citation type="submission" date="2023-06" db="EMBL/GenBank/DDBJ databases">
        <title>Two novel species of Acinetobacter isolated from motorbike repairing workshop in Vietnam.</title>
        <authorList>
            <person name="Le N.T.T."/>
        </authorList>
    </citation>
    <scope>NUCLEOTIDE SEQUENCE</scope>
    <source>
        <strain evidence="2">VNH17</strain>
    </source>
</reference>
<protein>
    <submittedName>
        <fullName evidence="2">Uncharacterized protein</fullName>
    </submittedName>
</protein>
<organism evidence="2 3">
    <name type="scientific">Acinetobacter thutiue</name>
    <dbReference type="NCBI Taxonomy" id="2998078"/>
    <lineage>
        <taxon>Bacteria</taxon>
        <taxon>Pseudomonadati</taxon>
        <taxon>Pseudomonadota</taxon>
        <taxon>Gammaproteobacteria</taxon>
        <taxon>Moraxellales</taxon>
        <taxon>Moraxellaceae</taxon>
        <taxon>Acinetobacter</taxon>
    </lineage>
</organism>
<dbReference type="RefSeq" id="WP_267981704.1">
    <property type="nucleotide sequence ID" value="NZ_JAPQKF010000008.1"/>
</dbReference>
<keyword evidence="1" id="KW-0812">Transmembrane</keyword>
<proteinExistence type="predicted"/>
<dbReference type="Proteomes" id="UP001168524">
    <property type="component" value="Unassembled WGS sequence"/>
</dbReference>
<gene>
    <name evidence="2" type="ORF">QTA56_14430</name>
</gene>
<evidence type="ECO:0000313" key="3">
    <source>
        <dbReference type="Proteomes" id="UP001168524"/>
    </source>
</evidence>
<name>A0ABT7WRW0_9GAMM</name>
<keyword evidence="1" id="KW-1133">Transmembrane helix</keyword>
<keyword evidence="1" id="KW-0472">Membrane</keyword>
<keyword evidence="3" id="KW-1185">Reference proteome</keyword>
<accession>A0ABT7WRW0</accession>
<sequence>MSYLDTEEEPYNPRFREPQPLQLSLASAPTTLAMLGMNLAKSMGFSPMIGGVAGAALGGVILVLADQTRSSISTHKSLNKTSFKSE</sequence>
<evidence type="ECO:0000313" key="2">
    <source>
        <dbReference type="EMBL" id="MDN0015418.1"/>
    </source>
</evidence>
<dbReference type="EMBL" id="JAUDZE010000008">
    <property type="protein sequence ID" value="MDN0015418.1"/>
    <property type="molecule type" value="Genomic_DNA"/>
</dbReference>
<feature type="transmembrane region" description="Helical" evidence="1">
    <location>
        <begin position="45"/>
        <end position="65"/>
    </location>
</feature>
<comment type="caution">
    <text evidence="2">The sequence shown here is derived from an EMBL/GenBank/DDBJ whole genome shotgun (WGS) entry which is preliminary data.</text>
</comment>
<evidence type="ECO:0000256" key="1">
    <source>
        <dbReference type="SAM" id="Phobius"/>
    </source>
</evidence>